<dbReference type="Proteomes" id="UP000046392">
    <property type="component" value="Unplaced"/>
</dbReference>
<sequence length="565" mass="64895">MLNSFKSSVNELKSDCQLPNSSLTKNISFSSTIPNNECDTILPSKDVYGHFENYYEQNFEGLGENKREIFKDEYSNENILSEEEFPYCTLYSGIFQEDSLNLNCTNGLIYDCSQESNNTFKCINDGSKSNICNQFSINDKTLYLPKNTDHCFKNMFSHSNESDCHNHHENSYQSNNVFGFGISFTNPQFTASHNNTQFDTTTSTINTTDNTSFSVDNSKDFCDNQLNSNNDANFDELSLTEELNMIKSTSQENLNQLASHYGTERVDITSELKNKLRNSISHPQSTSDFSIFDQNSMNHDLISTNINRLMDDDKDYEFEWDEGVEDPTDAEVEEILENYASQKDCNMDSDTLTKYDERIEINEDTNVAVIKNIGAVFIKSGTSNVKFKTTKLKEICDNVLRHKMFEKNNEDDKMDSIGNFESIVDDWVEISESLKQNLSQPMESDNLPEPSVLSDIEMLLDEPVSKKVVSQGSNLNYRKCLLINCHTLMSYVTYLKNNEVGILDKVALKDDYYMLIFNKEKEAIGVRRGAQKRGLYAETYEDIKNNPYDQAKKNYWNHPDVLKWL</sequence>
<protein>
    <submittedName>
        <fullName evidence="2">Clathrin_bdg domain-containing protein</fullName>
    </submittedName>
</protein>
<evidence type="ECO:0000313" key="1">
    <source>
        <dbReference type="Proteomes" id="UP000046392"/>
    </source>
</evidence>
<organism evidence="1 2">
    <name type="scientific">Strongyloides papillosus</name>
    <name type="common">Intestinal threadworm</name>
    <dbReference type="NCBI Taxonomy" id="174720"/>
    <lineage>
        <taxon>Eukaryota</taxon>
        <taxon>Metazoa</taxon>
        <taxon>Ecdysozoa</taxon>
        <taxon>Nematoda</taxon>
        <taxon>Chromadorea</taxon>
        <taxon>Rhabditida</taxon>
        <taxon>Tylenchina</taxon>
        <taxon>Panagrolaimomorpha</taxon>
        <taxon>Strongyloidoidea</taxon>
        <taxon>Strongyloididae</taxon>
        <taxon>Strongyloides</taxon>
    </lineage>
</organism>
<keyword evidence="1" id="KW-1185">Reference proteome</keyword>
<dbReference type="WBParaSite" id="SPAL_0001130500.1">
    <property type="protein sequence ID" value="SPAL_0001130500.1"/>
    <property type="gene ID" value="SPAL_0001130500"/>
</dbReference>
<accession>A0A0N5BZW7</accession>
<dbReference type="AlphaFoldDB" id="A0A0N5BZW7"/>
<name>A0A0N5BZW7_STREA</name>
<reference evidence="2" key="1">
    <citation type="submission" date="2017-02" db="UniProtKB">
        <authorList>
            <consortium name="WormBaseParasite"/>
        </authorList>
    </citation>
    <scope>IDENTIFICATION</scope>
</reference>
<proteinExistence type="predicted"/>
<evidence type="ECO:0000313" key="2">
    <source>
        <dbReference type="WBParaSite" id="SPAL_0001130500.1"/>
    </source>
</evidence>